<feature type="binding site" evidence="4">
    <location>
        <position position="56"/>
    </location>
    <ligand>
        <name>molybdate</name>
        <dbReference type="ChEBI" id="CHEBI:36264"/>
    </ligand>
</feature>
<comment type="similarity">
    <text evidence="1">Belongs to the bacterial solute-binding protein ModA family.</text>
</comment>
<dbReference type="Gene3D" id="3.40.190.10">
    <property type="entry name" value="Periplasmic binding protein-like II"/>
    <property type="match status" value="2"/>
</dbReference>
<dbReference type="EMBL" id="MZZM01000024">
    <property type="protein sequence ID" value="ORJ58367.1"/>
    <property type="molecule type" value="Genomic_DNA"/>
</dbReference>
<dbReference type="GO" id="GO:0030973">
    <property type="term" value="F:molybdate ion binding"/>
    <property type="evidence" value="ECO:0007669"/>
    <property type="project" value="TreeGrafter"/>
</dbReference>
<keyword evidence="4" id="KW-0500">Molybdenum</keyword>
<evidence type="ECO:0000313" key="7">
    <source>
        <dbReference type="Proteomes" id="UP000193040"/>
    </source>
</evidence>
<evidence type="ECO:0000256" key="4">
    <source>
        <dbReference type="PIRSR" id="PIRSR004846-1"/>
    </source>
</evidence>
<dbReference type="AlphaFoldDB" id="A0A1X0XZV5"/>
<dbReference type="Proteomes" id="UP000193040">
    <property type="component" value="Unassembled WGS sequence"/>
</dbReference>
<accession>A0A1X0XZV5</accession>
<dbReference type="RefSeq" id="WP_084952194.1">
    <property type="nucleotide sequence ID" value="NZ_MZZM01000024.1"/>
</dbReference>
<dbReference type="PROSITE" id="PS51257">
    <property type="entry name" value="PROKAR_LIPOPROTEIN"/>
    <property type="match status" value="1"/>
</dbReference>
<dbReference type="PANTHER" id="PTHR30632:SF0">
    <property type="entry name" value="SULFATE-BINDING PROTEIN"/>
    <property type="match status" value="1"/>
</dbReference>
<protein>
    <submittedName>
        <fullName evidence="6">Molybdate ABC transporter substrate-binding protein</fullName>
    </submittedName>
</protein>
<feature type="chain" id="PRO_5038530954" evidence="5">
    <location>
        <begin position="22"/>
        <end position="269"/>
    </location>
</feature>
<proteinExistence type="inferred from homology"/>
<dbReference type="GO" id="GO:0046872">
    <property type="term" value="F:metal ion binding"/>
    <property type="evidence" value="ECO:0007669"/>
    <property type="project" value="UniProtKB-KW"/>
</dbReference>
<feature type="binding site" evidence="4">
    <location>
        <position position="84"/>
    </location>
    <ligand>
        <name>molybdate</name>
        <dbReference type="ChEBI" id="CHEBI:36264"/>
    </ligand>
</feature>
<dbReference type="PANTHER" id="PTHR30632">
    <property type="entry name" value="MOLYBDATE-BINDING PERIPLASMIC PROTEIN"/>
    <property type="match status" value="1"/>
</dbReference>
<evidence type="ECO:0000256" key="1">
    <source>
        <dbReference type="ARBA" id="ARBA00009175"/>
    </source>
</evidence>
<dbReference type="InterPro" id="IPR050682">
    <property type="entry name" value="ModA/WtpA"/>
</dbReference>
<feature type="binding site" evidence="4">
    <location>
        <position position="187"/>
    </location>
    <ligand>
        <name>molybdate</name>
        <dbReference type="ChEBI" id="CHEBI:36264"/>
    </ligand>
</feature>
<dbReference type="CDD" id="cd13538">
    <property type="entry name" value="PBP2_ModA_like_1"/>
    <property type="match status" value="1"/>
</dbReference>
<reference evidence="6 7" key="1">
    <citation type="submission" date="2017-03" db="EMBL/GenBank/DDBJ databases">
        <title>Genomic insights into Mycobacterium simiae human colonization.</title>
        <authorList>
            <person name="Steffani J.L."/>
            <person name="Brunck M.E."/>
            <person name="Cruz E."/>
            <person name="Montiel R."/>
            <person name="Barona F."/>
        </authorList>
    </citation>
    <scope>NUCLEOTIDE SEQUENCE [LARGE SCALE GENOMIC DNA]</scope>
    <source>
        <strain evidence="6 7">MsiGto</strain>
    </source>
</reference>
<keyword evidence="2 4" id="KW-0479">Metal-binding</keyword>
<evidence type="ECO:0000313" key="6">
    <source>
        <dbReference type="EMBL" id="ORJ58367.1"/>
    </source>
</evidence>
<dbReference type="PIRSF" id="PIRSF004846">
    <property type="entry name" value="ModA"/>
    <property type="match status" value="1"/>
</dbReference>
<dbReference type="SUPFAM" id="SSF53850">
    <property type="entry name" value="Periplasmic binding protein-like II"/>
    <property type="match status" value="1"/>
</dbReference>
<dbReference type="STRING" id="1784.VC42_01325"/>
<feature type="signal peptide" evidence="5">
    <location>
        <begin position="1"/>
        <end position="21"/>
    </location>
</feature>
<gene>
    <name evidence="6" type="ORF">B5M45_18185</name>
</gene>
<name>A0A1X0XZV5_MYCSI</name>
<dbReference type="Pfam" id="PF13531">
    <property type="entry name" value="SBP_bac_11"/>
    <property type="match status" value="1"/>
</dbReference>
<sequence>MRRSGVLARVVWSVASTVVVAGVTACGAKTPPAITPASPGQSAPAAGSIVVFAAASLKPAFTQIAQRFKTDNPGSGVEFDFAGSSELATQLTQGASADVFASADTAQMDNVVKAGLLAGNPINFAANTLVIVTAPGNPKKIASFADLTKPGLNVVTCQKPVPCGAATQRIEDGTGVHLNPVSEEPSVTDALTKVTTGQADAALVYVTDAKNAHGSVTTIDFPEAAGAVNVYPIGVLKKAPQAALAQKFVALVTSEAGQQVLTQLGFVKP</sequence>
<comment type="caution">
    <text evidence="6">The sequence shown here is derived from an EMBL/GenBank/DDBJ whole genome shotgun (WGS) entry which is preliminary data.</text>
</comment>
<feature type="binding site" evidence="4">
    <location>
        <position position="205"/>
    </location>
    <ligand>
        <name>molybdate</name>
        <dbReference type="ChEBI" id="CHEBI:36264"/>
    </ligand>
</feature>
<dbReference type="GO" id="GO:0015689">
    <property type="term" value="P:molybdate ion transport"/>
    <property type="evidence" value="ECO:0007669"/>
    <property type="project" value="InterPro"/>
</dbReference>
<evidence type="ECO:0000256" key="5">
    <source>
        <dbReference type="SAM" id="SignalP"/>
    </source>
</evidence>
<dbReference type="InterPro" id="IPR005950">
    <property type="entry name" value="ModA"/>
</dbReference>
<keyword evidence="3 5" id="KW-0732">Signal</keyword>
<dbReference type="NCBIfam" id="TIGR01256">
    <property type="entry name" value="modA"/>
    <property type="match status" value="1"/>
</dbReference>
<evidence type="ECO:0000256" key="3">
    <source>
        <dbReference type="ARBA" id="ARBA00022729"/>
    </source>
</evidence>
<organism evidence="6 7">
    <name type="scientific">Mycobacterium simiae</name>
    <name type="common">Mycobacterium habana</name>
    <dbReference type="NCBI Taxonomy" id="1784"/>
    <lineage>
        <taxon>Bacteria</taxon>
        <taxon>Bacillati</taxon>
        <taxon>Actinomycetota</taxon>
        <taxon>Actinomycetes</taxon>
        <taxon>Mycobacteriales</taxon>
        <taxon>Mycobacteriaceae</taxon>
        <taxon>Mycobacterium</taxon>
        <taxon>Mycobacterium simiae complex</taxon>
    </lineage>
</organism>
<keyword evidence="7" id="KW-1185">Reference proteome</keyword>
<evidence type="ECO:0000256" key="2">
    <source>
        <dbReference type="ARBA" id="ARBA00022723"/>
    </source>
</evidence>